<gene>
    <name evidence="2" type="ORF">ACFFTR_45025</name>
</gene>
<evidence type="ECO:0008006" key="4">
    <source>
        <dbReference type="Google" id="ProtNLM"/>
    </source>
</evidence>
<keyword evidence="1" id="KW-1133">Transmembrane helix</keyword>
<evidence type="ECO:0000313" key="3">
    <source>
        <dbReference type="Proteomes" id="UP001589608"/>
    </source>
</evidence>
<organism evidence="2 3">
    <name type="scientific">Dactylosporangium vinaceum</name>
    <dbReference type="NCBI Taxonomy" id="53362"/>
    <lineage>
        <taxon>Bacteria</taxon>
        <taxon>Bacillati</taxon>
        <taxon>Actinomycetota</taxon>
        <taxon>Actinomycetes</taxon>
        <taxon>Micromonosporales</taxon>
        <taxon>Micromonosporaceae</taxon>
        <taxon>Dactylosporangium</taxon>
    </lineage>
</organism>
<feature type="transmembrane region" description="Helical" evidence="1">
    <location>
        <begin position="6"/>
        <end position="22"/>
    </location>
</feature>
<accession>A0ABV5MNY5</accession>
<evidence type="ECO:0000313" key="2">
    <source>
        <dbReference type="EMBL" id="MFB9450288.1"/>
    </source>
</evidence>
<reference evidence="2 3" key="1">
    <citation type="submission" date="2024-09" db="EMBL/GenBank/DDBJ databases">
        <authorList>
            <person name="Sun Q."/>
            <person name="Mori K."/>
        </authorList>
    </citation>
    <scope>NUCLEOTIDE SEQUENCE [LARGE SCALE GENOMIC DNA]</scope>
    <source>
        <strain evidence="2 3">JCM 3307</strain>
    </source>
</reference>
<dbReference type="EMBL" id="JBHMCA010000073">
    <property type="protein sequence ID" value="MFB9450288.1"/>
    <property type="molecule type" value="Genomic_DNA"/>
</dbReference>
<evidence type="ECO:0000256" key="1">
    <source>
        <dbReference type="SAM" id="Phobius"/>
    </source>
</evidence>
<sequence length="96" mass="9955">MIGVVGAGSGLVLLGVALYLVLRGEELFGPRWHRFFNPEVWQTEVEEAEAGPGGPVGAAGAGTDAGALVAELERAYAAYRRGEDVFAGAAREPGAR</sequence>
<keyword evidence="1" id="KW-0812">Transmembrane</keyword>
<name>A0ABV5MNY5_9ACTN</name>
<dbReference type="RefSeq" id="WP_223092398.1">
    <property type="nucleotide sequence ID" value="NZ_CP061913.1"/>
</dbReference>
<protein>
    <recommendedName>
        <fullName evidence="4">Secreted protein</fullName>
    </recommendedName>
</protein>
<proteinExistence type="predicted"/>
<comment type="caution">
    <text evidence="2">The sequence shown here is derived from an EMBL/GenBank/DDBJ whole genome shotgun (WGS) entry which is preliminary data.</text>
</comment>
<keyword evidence="1" id="KW-0472">Membrane</keyword>
<keyword evidence="3" id="KW-1185">Reference proteome</keyword>
<dbReference type="Proteomes" id="UP001589608">
    <property type="component" value="Unassembled WGS sequence"/>
</dbReference>